<dbReference type="RefSeq" id="WP_101817567.1">
    <property type="nucleotide sequence ID" value="NZ_PJZF01000017.1"/>
</dbReference>
<dbReference type="PANTHER" id="PTHR47354:SF1">
    <property type="entry name" value="CARNITINE MONOOXYGENASE REDUCTASE SUBUNIT"/>
    <property type="match status" value="1"/>
</dbReference>
<dbReference type="InterPro" id="IPR017938">
    <property type="entry name" value="Riboflavin_synthase-like_b-brl"/>
</dbReference>
<evidence type="ECO:0000256" key="3">
    <source>
        <dbReference type="ARBA" id="ARBA00022723"/>
    </source>
</evidence>
<feature type="domain" description="2Fe-2S ferredoxin-type" evidence="7">
    <location>
        <begin position="234"/>
        <end position="319"/>
    </location>
</feature>
<dbReference type="Proteomes" id="UP000234240">
    <property type="component" value="Unassembled WGS sequence"/>
</dbReference>
<name>A0A2N5DZL1_9GAMM</name>
<dbReference type="GO" id="GO:0016491">
    <property type="term" value="F:oxidoreductase activity"/>
    <property type="evidence" value="ECO:0007669"/>
    <property type="project" value="UniProtKB-KW"/>
</dbReference>
<dbReference type="SUPFAM" id="SSF63380">
    <property type="entry name" value="Riboflavin synthase domain-like"/>
    <property type="match status" value="1"/>
</dbReference>
<evidence type="ECO:0000313" key="10">
    <source>
        <dbReference type="Proteomes" id="UP000234240"/>
    </source>
</evidence>
<evidence type="ECO:0000256" key="4">
    <source>
        <dbReference type="ARBA" id="ARBA00023002"/>
    </source>
</evidence>
<feature type="domain" description="FAD-binding FR-type" evidence="8">
    <location>
        <begin position="2"/>
        <end position="106"/>
    </location>
</feature>
<dbReference type="Pfam" id="PF00111">
    <property type="entry name" value="Fer2"/>
    <property type="match status" value="1"/>
</dbReference>
<reference evidence="9 10" key="1">
    <citation type="submission" date="2017-12" db="EMBL/GenBank/DDBJ databases">
        <title>Characterization of six clinical isolates of Enterochimera gen. nov., a novel genus of the Yersiniaciae family and the three species Enterochimera arupensis sp. nov., Enterochimera coloradensis sp. nov, and Enterochimera californica sp. nov.</title>
        <authorList>
            <person name="Rossi A."/>
            <person name="Fisher M."/>
        </authorList>
    </citation>
    <scope>NUCLEOTIDE SEQUENCE [LARGE SCALE GENOMIC DNA]</scope>
    <source>
        <strain evidence="10">2015-Iso6</strain>
    </source>
</reference>
<dbReference type="InterPro" id="IPR017927">
    <property type="entry name" value="FAD-bd_FR_type"/>
</dbReference>
<dbReference type="Gene3D" id="2.40.30.10">
    <property type="entry name" value="Translation factors"/>
    <property type="match status" value="1"/>
</dbReference>
<dbReference type="Gene3D" id="3.40.50.80">
    <property type="entry name" value="Nucleotide-binding domain of ferredoxin-NADP reductase (FNR) module"/>
    <property type="match status" value="1"/>
</dbReference>
<dbReference type="CDD" id="cd00207">
    <property type="entry name" value="fer2"/>
    <property type="match status" value="1"/>
</dbReference>
<keyword evidence="6" id="KW-0411">Iron-sulfur</keyword>
<evidence type="ECO:0000259" key="7">
    <source>
        <dbReference type="PROSITE" id="PS51085"/>
    </source>
</evidence>
<keyword evidence="4" id="KW-0560">Oxidoreductase</keyword>
<dbReference type="PANTHER" id="PTHR47354">
    <property type="entry name" value="NADH OXIDOREDUCTASE HCR"/>
    <property type="match status" value="1"/>
</dbReference>
<dbReference type="SUPFAM" id="SSF52343">
    <property type="entry name" value="Ferredoxin reductase-like, C-terminal NADP-linked domain"/>
    <property type="match status" value="1"/>
</dbReference>
<dbReference type="InterPro" id="IPR001041">
    <property type="entry name" value="2Fe-2S_ferredoxin-type"/>
</dbReference>
<dbReference type="SUPFAM" id="SSF54292">
    <property type="entry name" value="2Fe-2S ferredoxin-like"/>
    <property type="match status" value="1"/>
</dbReference>
<keyword evidence="2" id="KW-0001">2Fe-2S</keyword>
<organism evidence="9 10">
    <name type="scientific">Chimaeribacter californicus</name>
    <dbReference type="NCBI Taxonomy" id="2060067"/>
    <lineage>
        <taxon>Bacteria</taxon>
        <taxon>Pseudomonadati</taxon>
        <taxon>Pseudomonadota</taxon>
        <taxon>Gammaproteobacteria</taxon>
        <taxon>Enterobacterales</taxon>
        <taxon>Yersiniaceae</taxon>
        <taxon>Chimaeribacter</taxon>
    </lineage>
</organism>
<dbReference type="PROSITE" id="PS51085">
    <property type="entry name" value="2FE2S_FER_2"/>
    <property type="match status" value="1"/>
</dbReference>
<protein>
    <submittedName>
        <fullName evidence="9">Oxidoreductase</fullName>
    </submittedName>
</protein>
<dbReference type="PROSITE" id="PS00197">
    <property type="entry name" value="2FE2S_FER_1"/>
    <property type="match status" value="1"/>
</dbReference>
<dbReference type="InterPro" id="IPR012675">
    <property type="entry name" value="Beta-grasp_dom_sf"/>
</dbReference>
<evidence type="ECO:0000256" key="6">
    <source>
        <dbReference type="ARBA" id="ARBA00023014"/>
    </source>
</evidence>
<sequence length="319" mass="34495">MKKTENLTVTVIAKQSNGAGNMLLTLAGAGTDRLPSFTPGAHIDVVIPGCGKRQYSLCSERADRQRYQICVRLDQLSTGGSRWLHQQLKVGDRLLISAPRNHFPLPDAPRTLLFAGGIGLTPLLLMAETLAERRAEFTLHLYLKRGDELAFAGRLAQLGERVVIHYSQEGDSLRRQVPAELTHPHHSVLVSCGPAGFTDHLHQLAAHYGWQAGQLHSERFSPVPTTQSVAGDRFEVEIASSGARYAIGADQSIADVLEAAGISIELSCGQGMCGACITGVLSGRPDHRDEVLSQQERAANDCIVLCCSRAHSPLLVLDL</sequence>
<dbReference type="EMBL" id="PJZF01000017">
    <property type="protein sequence ID" value="PLR33299.1"/>
    <property type="molecule type" value="Genomic_DNA"/>
</dbReference>
<dbReference type="Gene3D" id="3.10.20.30">
    <property type="match status" value="1"/>
</dbReference>
<keyword evidence="1" id="KW-0285">Flavoprotein</keyword>
<comment type="caution">
    <text evidence="9">The sequence shown here is derived from an EMBL/GenBank/DDBJ whole genome shotgun (WGS) entry which is preliminary data.</text>
</comment>
<keyword evidence="10" id="KW-1185">Reference proteome</keyword>
<dbReference type="InterPro" id="IPR006058">
    <property type="entry name" value="2Fe2S_fd_BS"/>
</dbReference>
<dbReference type="CDD" id="cd06185">
    <property type="entry name" value="PDR_like"/>
    <property type="match status" value="1"/>
</dbReference>
<dbReference type="InterPro" id="IPR039261">
    <property type="entry name" value="FNR_nucleotide-bd"/>
</dbReference>
<dbReference type="InterPro" id="IPR050415">
    <property type="entry name" value="MRET"/>
</dbReference>
<accession>A0A2N5DZL1</accession>
<evidence type="ECO:0000256" key="5">
    <source>
        <dbReference type="ARBA" id="ARBA00023004"/>
    </source>
</evidence>
<dbReference type="OrthoDB" id="9796486at2"/>
<dbReference type="PRINTS" id="PR00409">
    <property type="entry name" value="PHDIOXRDTASE"/>
</dbReference>
<evidence type="ECO:0000256" key="1">
    <source>
        <dbReference type="ARBA" id="ARBA00022630"/>
    </source>
</evidence>
<dbReference type="PROSITE" id="PS51384">
    <property type="entry name" value="FAD_FR"/>
    <property type="match status" value="1"/>
</dbReference>
<evidence type="ECO:0000256" key="2">
    <source>
        <dbReference type="ARBA" id="ARBA00022714"/>
    </source>
</evidence>
<keyword evidence="5" id="KW-0408">Iron</keyword>
<evidence type="ECO:0000259" key="8">
    <source>
        <dbReference type="PROSITE" id="PS51384"/>
    </source>
</evidence>
<dbReference type="GO" id="GO:0051537">
    <property type="term" value="F:2 iron, 2 sulfur cluster binding"/>
    <property type="evidence" value="ECO:0007669"/>
    <property type="project" value="UniProtKB-KW"/>
</dbReference>
<proteinExistence type="predicted"/>
<evidence type="ECO:0000313" key="9">
    <source>
        <dbReference type="EMBL" id="PLR33299.1"/>
    </source>
</evidence>
<dbReference type="InterPro" id="IPR036010">
    <property type="entry name" value="2Fe-2S_ferredoxin-like_sf"/>
</dbReference>
<gene>
    <name evidence="9" type="ORF">CYR55_17090</name>
</gene>
<dbReference type="GO" id="GO:0046872">
    <property type="term" value="F:metal ion binding"/>
    <property type="evidence" value="ECO:0007669"/>
    <property type="project" value="UniProtKB-KW"/>
</dbReference>
<dbReference type="AlphaFoldDB" id="A0A2N5DZL1"/>
<keyword evidence="3" id="KW-0479">Metal-binding</keyword>